<dbReference type="Proteomes" id="UP001157960">
    <property type="component" value="Unassembled WGS sequence"/>
</dbReference>
<sequence>MIDKEDLLNNKDFYKSFKNGEDLTSFFKQMHKRAV</sequence>
<dbReference type="EMBL" id="FXTZ01000006">
    <property type="protein sequence ID" value="SMP21963.1"/>
    <property type="molecule type" value="Genomic_DNA"/>
</dbReference>
<reference evidence="1 2" key="1">
    <citation type="submission" date="2017-05" db="EMBL/GenBank/DDBJ databases">
        <authorList>
            <person name="Varghese N."/>
            <person name="Submissions S."/>
        </authorList>
    </citation>
    <scope>NUCLEOTIDE SEQUENCE [LARGE SCALE GENOMIC DNA]</scope>
    <source>
        <strain evidence="1 2">DSM 28214</strain>
    </source>
</reference>
<keyword evidence="2" id="KW-1185">Reference proteome</keyword>
<protein>
    <recommendedName>
        <fullName evidence="3">Transposase</fullName>
    </recommendedName>
</protein>
<gene>
    <name evidence="1" type="ORF">SAMN06264346_106115</name>
</gene>
<accession>A0ABY1NY89</accession>
<proteinExistence type="predicted"/>
<evidence type="ECO:0000313" key="1">
    <source>
        <dbReference type="EMBL" id="SMP21963.1"/>
    </source>
</evidence>
<name>A0ABY1NY89_9FLAO</name>
<evidence type="ECO:0000313" key="2">
    <source>
        <dbReference type="Proteomes" id="UP001157960"/>
    </source>
</evidence>
<organism evidence="1 2">
    <name type="scientific">Chryseobacterium profundimaris</name>
    <dbReference type="NCBI Taxonomy" id="1387275"/>
    <lineage>
        <taxon>Bacteria</taxon>
        <taxon>Pseudomonadati</taxon>
        <taxon>Bacteroidota</taxon>
        <taxon>Flavobacteriia</taxon>
        <taxon>Flavobacteriales</taxon>
        <taxon>Weeksellaceae</taxon>
        <taxon>Chryseobacterium group</taxon>
        <taxon>Chryseobacterium</taxon>
    </lineage>
</organism>
<evidence type="ECO:0008006" key="3">
    <source>
        <dbReference type="Google" id="ProtNLM"/>
    </source>
</evidence>
<comment type="caution">
    <text evidence="1">The sequence shown here is derived from an EMBL/GenBank/DDBJ whole genome shotgun (WGS) entry which is preliminary data.</text>
</comment>